<sequence>MWNPNAGQPGPNPYPHNIGYPGGSNPAHPPPIHLPFPPGPFPPTPGAPQGNPACLPGGPPSSCATARVSNPRFPTLLHTHRLPLECLLQIPWLLAWLDQALTVDKKMQKKMKLIKRCTTTNNHHSYLKNNYHSCLSNNGFEFFHFSLLHSIPVYAYFIYAYIYIFFPKPESCSVTQAGVQWHNHGSLQP</sequence>
<reference evidence="3" key="2">
    <citation type="submission" date="2025-08" db="UniProtKB">
        <authorList>
            <consortium name="Ensembl"/>
        </authorList>
    </citation>
    <scope>IDENTIFICATION</scope>
</reference>
<accession>A0A8D2GBL5</accession>
<keyword evidence="2" id="KW-0472">Membrane</keyword>
<dbReference type="PANTHER" id="PTHR36287">
    <property type="match status" value="1"/>
</dbReference>
<evidence type="ECO:0000313" key="3">
    <source>
        <dbReference type="Ensembl" id="ENSTGEP00000032854.1"/>
    </source>
</evidence>
<keyword evidence="2" id="KW-1133">Transmembrane helix</keyword>
<dbReference type="PANTHER" id="PTHR36287:SF1">
    <property type="entry name" value="PROLINE-RICH PROTEIN 13"/>
    <property type="match status" value="1"/>
</dbReference>
<organism evidence="3 4">
    <name type="scientific">Theropithecus gelada</name>
    <name type="common">Gelada baboon</name>
    <dbReference type="NCBI Taxonomy" id="9565"/>
    <lineage>
        <taxon>Eukaryota</taxon>
        <taxon>Metazoa</taxon>
        <taxon>Chordata</taxon>
        <taxon>Craniata</taxon>
        <taxon>Vertebrata</taxon>
        <taxon>Euteleostomi</taxon>
        <taxon>Mammalia</taxon>
        <taxon>Eutheria</taxon>
        <taxon>Euarchontoglires</taxon>
        <taxon>Primates</taxon>
        <taxon>Haplorrhini</taxon>
        <taxon>Catarrhini</taxon>
        <taxon>Cercopithecidae</taxon>
        <taxon>Cercopithecinae</taxon>
        <taxon>Theropithecus</taxon>
    </lineage>
</organism>
<evidence type="ECO:0000256" key="2">
    <source>
        <dbReference type="SAM" id="Phobius"/>
    </source>
</evidence>
<reference evidence="3" key="3">
    <citation type="submission" date="2025-09" db="UniProtKB">
        <authorList>
            <consortium name="Ensembl"/>
        </authorList>
    </citation>
    <scope>IDENTIFICATION</scope>
</reference>
<keyword evidence="2" id="KW-0812">Transmembrane</keyword>
<evidence type="ECO:0000256" key="1">
    <source>
        <dbReference type="SAM" id="MobiDB-lite"/>
    </source>
</evidence>
<proteinExistence type="predicted"/>
<dbReference type="Ensembl" id="ENSTGET00000039006.1">
    <property type="protein sequence ID" value="ENSTGEP00000032854.1"/>
    <property type="gene ID" value="ENSTGEG00000026254.1"/>
</dbReference>
<feature type="transmembrane region" description="Helical" evidence="2">
    <location>
        <begin position="142"/>
        <end position="166"/>
    </location>
</feature>
<dbReference type="Proteomes" id="UP000694411">
    <property type="component" value="Chromosome 18"/>
</dbReference>
<feature type="region of interest" description="Disordered" evidence="1">
    <location>
        <begin position="1"/>
        <end position="56"/>
    </location>
</feature>
<reference evidence="3" key="1">
    <citation type="submission" date="2018-05" db="EMBL/GenBank/DDBJ databases">
        <title>Whole genome of Theropithecus gelada.</title>
        <authorList>
            <person name="Chiou K.L."/>
            <person name="Snyder-Mackler N."/>
        </authorList>
    </citation>
    <scope>NUCLEOTIDE SEQUENCE [LARGE SCALE GENOMIC DNA]</scope>
</reference>
<feature type="compositionally biased region" description="Pro residues" evidence="1">
    <location>
        <begin position="27"/>
        <end position="46"/>
    </location>
</feature>
<evidence type="ECO:0000313" key="4">
    <source>
        <dbReference type="Proteomes" id="UP000694411"/>
    </source>
</evidence>
<name>A0A8D2GBL5_THEGE</name>
<keyword evidence="4" id="KW-1185">Reference proteome</keyword>
<dbReference type="AlphaFoldDB" id="A0A8D2GBL5"/>
<protein>
    <submittedName>
        <fullName evidence="3">Uncharacterized protein</fullName>
    </submittedName>
</protein>